<accession>A0A0K8PGQ4</accession>
<reference evidence="2" key="1">
    <citation type="journal article" date="2015" name="Genome Announc.">
        <title>Draft Genome Sequence of Thiostrepton-Producing Streptomyces azureus ATCC 14921.</title>
        <authorList>
            <person name="Sakihara K."/>
            <person name="Maeda J."/>
            <person name="Tashiro K."/>
            <person name="Fujino Y."/>
            <person name="Kuhara S."/>
            <person name="Ohshima T."/>
            <person name="Ogata S."/>
            <person name="Doi K."/>
        </authorList>
    </citation>
    <scope>NUCLEOTIDE SEQUENCE [LARGE SCALE GENOMIC DNA]</scope>
    <source>
        <strain evidence="2">ATCC14921</strain>
    </source>
</reference>
<keyword evidence="3" id="KW-1185">Reference proteome</keyword>
<evidence type="ECO:0000313" key="3">
    <source>
        <dbReference type="Proteomes" id="UP000053859"/>
    </source>
</evidence>
<organism evidence="2 3">
    <name type="scientific">Streptomyces azureus</name>
    <dbReference type="NCBI Taxonomy" id="146537"/>
    <lineage>
        <taxon>Bacteria</taxon>
        <taxon>Bacillati</taxon>
        <taxon>Actinomycetota</taxon>
        <taxon>Actinomycetes</taxon>
        <taxon>Kitasatosporales</taxon>
        <taxon>Streptomycetaceae</taxon>
        <taxon>Streptomyces</taxon>
    </lineage>
</organism>
<evidence type="ECO:0000256" key="1">
    <source>
        <dbReference type="SAM" id="MobiDB-lite"/>
    </source>
</evidence>
<gene>
    <name evidence="2" type="ORF">SAZU_1322</name>
</gene>
<sequence length="75" mass="8162">MTASVGSWISGSGTFSTRTSRLPCQVTALIASRSLRQLARRWSGQARVPGRPALNLEPIGGRSEDHPSKTIEYSY</sequence>
<dbReference type="AlphaFoldDB" id="A0A0K8PGQ4"/>
<name>A0A0K8PGQ4_STRAJ</name>
<dbReference type="Proteomes" id="UP000053859">
    <property type="component" value="Unassembled WGS sequence"/>
</dbReference>
<keyword evidence="2" id="KW-0436">Ligase</keyword>
<feature type="region of interest" description="Disordered" evidence="1">
    <location>
        <begin position="49"/>
        <end position="75"/>
    </location>
</feature>
<protein>
    <submittedName>
        <fullName evidence="2">Lysine--tRNA ligase</fullName>
    </submittedName>
</protein>
<proteinExistence type="predicted"/>
<dbReference type="EMBL" id="DF968217">
    <property type="protein sequence ID" value="GAP46584.1"/>
    <property type="molecule type" value="Genomic_DNA"/>
</dbReference>
<dbReference type="GO" id="GO:0016874">
    <property type="term" value="F:ligase activity"/>
    <property type="evidence" value="ECO:0007669"/>
    <property type="project" value="UniProtKB-KW"/>
</dbReference>
<evidence type="ECO:0000313" key="2">
    <source>
        <dbReference type="EMBL" id="GAP46584.1"/>
    </source>
</evidence>